<keyword evidence="3" id="KW-1185">Reference proteome</keyword>
<name>A0AAD4N5H6_9BILA</name>
<keyword evidence="1" id="KW-1133">Transmembrane helix</keyword>
<sequence length="176" mass="20078">MFGCTFDILSTAIGVIIPIYGTWKTLQSRKTRPLVPYAKYWTVFGLMTLIEWFTNLLYLPQFLPGYSLIKLVAVVYVSQGGYERIFRDIVNPFLKDYEPTGERILNAAKQVGPRIVTSAVNVIVDQMVVSLTRQRVLENNGDAQPDDLNVSVNRRRSSVRIMEVQEESDDEIVLED</sequence>
<feature type="transmembrane region" description="Helical" evidence="1">
    <location>
        <begin position="6"/>
        <end position="23"/>
    </location>
</feature>
<reference evidence="2" key="1">
    <citation type="submission" date="2022-01" db="EMBL/GenBank/DDBJ databases">
        <title>Genome Sequence Resource for Two Populations of Ditylenchus destructor, the Migratory Endoparasitic Phytonematode.</title>
        <authorList>
            <person name="Zhang H."/>
            <person name="Lin R."/>
            <person name="Xie B."/>
        </authorList>
    </citation>
    <scope>NUCLEOTIDE SEQUENCE</scope>
    <source>
        <strain evidence="2">BazhouSP</strain>
    </source>
</reference>
<dbReference type="Proteomes" id="UP001201812">
    <property type="component" value="Unassembled WGS sequence"/>
</dbReference>
<feature type="transmembrane region" description="Helical" evidence="1">
    <location>
        <begin position="35"/>
        <end position="53"/>
    </location>
</feature>
<evidence type="ECO:0000256" key="1">
    <source>
        <dbReference type="SAM" id="Phobius"/>
    </source>
</evidence>
<dbReference type="AlphaFoldDB" id="A0AAD4N5H6"/>
<evidence type="ECO:0000313" key="3">
    <source>
        <dbReference type="Proteomes" id="UP001201812"/>
    </source>
</evidence>
<keyword evidence="1" id="KW-0472">Membrane</keyword>
<keyword evidence="1" id="KW-0812">Transmembrane</keyword>
<protein>
    <submittedName>
        <fullName evidence="2">TB2/DP1, HVA22 family domain-containing protein</fullName>
    </submittedName>
</protein>
<gene>
    <name evidence="2" type="ORF">DdX_08484</name>
</gene>
<accession>A0AAD4N5H6</accession>
<dbReference type="EMBL" id="JAKKPZ010000013">
    <property type="protein sequence ID" value="KAI1714389.1"/>
    <property type="molecule type" value="Genomic_DNA"/>
</dbReference>
<dbReference type="InterPro" id="IPR004345">
    <property type="entry name" value="TB2_DP1_HVA22"/>
</dbReference>
<proteinExistence type="predicted"/>
<organism evidence="2 3">
    <name type="scientific">Ditylenchus destructor</name>
    <dbReference type="NCBI Taxonomy" id="166010"/>
    <lineage>
        <taxon>Eukaryota</taxon>
        <taxon>Metazoa</taxon>
        <taxon>Ecdysozoa</taxon>
        <taxon>Nematoda</taxon>
        <taxon>Chromadorea</taxon>
        <taxon>Rhabditida</taxon>
        <taxon>Tylenchina</taxon>
        <taxon>Tylenchomorpha</taxon>
        <taxon>Sphaerularioidea</taxon>
        <taxon>Anguinidae</taxon>
        <taxon>Anguininae</taxon>
        <taxon>Ditylenchus</taxon>
    </lineage>
</organism>
<evidence type="ECO:0000313" key="2">
    <source>
        <dbReference type="EMBL" id="KAI1714389.1"/>
    </source>
</evidence>
<dbReference type="Pfam" id="PF03134">
    <property type="entry name" value="TB2_DP1_HVA22"/>
    <property type="match status" value="1"/>
</dbReference>
<comment type="caution">
    <text evidence="2">The sequence shown here is derived from an EMBL/GenBank/DDBJ whole genome shotgun (WGS) entry which is preliminary data.</text>
</comment>